<reference evidence="1" key="1">
    <citation type="submission" date="2020-11" db="EMBL/GenBank/DDBJ databases">
        <authorList>
            <person name="Tran Van P."/>
        </authorList>
    </citation>
    <scope>NUCLEOTIDE SEQUENCE</scope>
</reference>
<keyword evidence="2" id="KW-1185">Reference proteome</keyword>
<protein>
    <submittedName>
        <fullName evidence="1">Uncharacterized protein</fullName>
    </submittedName>
</protein>
<dbReference type="AlphaFoldDB" id="A0A7R9L786"/>
<dbReference type="OrthoDB" id="363185at2759"/>
<evidence type="ECO:0000313" key="2">
    <source>
        <dbReference type="Proteomes" id="UP000728032"/>
    </source>
</evidence>
<organism evidence="1">
    <name type="scientific">Oppiella nova</name>
    <dbReference type="NCBI Taxonomy" id="334625"/>
    <lineage>
        <taxon>Eukaryota</taxon>
        <taxon>Metazoa</taxon>
        <taxon>Ecdysozoa</taxon>
        <taxon>Arthropoda</taxon>
        <taxon>Chelicerata</taxon>
        <taxon>Arachnida</taxon>
        <taxon>Acari</taxon>
        <taxon>Acariformes</taxon>
        <taxon>Sarcoptiformes</taxon>
        <taxon>Oribatida</taxon>
        <taxon>Brachypylina</taxon>
        <taxon>Oppioidea</taxon>
        <taxon>Oppiidae</taxon>
        <taxon>Oppiella</taxon>
    </lineage>
</organism>
<dbReference type="EMBL" id="CAJPVJ010000004">
    <property type="protein sequence ID" value="CAG2156875.1"/>
    <property type="molecule type" value="Genomic_DNA"/>
</dbReference>
<dbReference type="Proteomes" id="UP000728032">
    <property type="component" value="Unassembled WGS sequence"/>
</dbReference>
<name>A0A7R9L786_9ACAR</name>
<gene>
    <name evidence="1" type="ORF">ONB1V03_LOCUS149</name>
</gene>
<accession>A0A7R9L786</accession>
<proteinExistence type="predicted"/>
<dbReference type="EMBL" id="OC914829">
    <property type="protein sequence ID" value="CAD7636385.1"/>
    <property type="molecule type" value="Genomic_DNA"/>
</dbReference>
<evidence type="ECO:0000313" key="1">
    <source>
        <dbReference type="EMBL" id="CAD7636385.1"/>
    </source>
</evidence>
<sequence>MSTALWSSIRTVQNFPKPEQLDAVDSFVAVEARGKLPPPVVGVGYSLEYGLDRLEMSADIAAQKVGLNDGVHLQQLQSAYMTLVVQALYTYLKPHHPVPDKQFVECHGLNHVHQSLHSLHGNLDLSLDWQGLQEFDVAVTFLMPNIHLNYDLPV</sequence>